<organism evidence="1 2">
    <name type="scientific">Spirosoma flavum</name>
    <dbReference type="NCBI Taxonomy" id="2048557"/>
    <lineage>
        <taxon>Bacteria</taxon>
        <taxon>Pseudomonadati</taxon>
        <taxon>Bacteroidota</taxon>
        <taxon>Cytophagia</taxon>
        <taxon>Cytophagales</taxon>
        <taxon>Cytophagaceae</taxon>
        <taxon>Spirosoma</taxon>
    </lineage>
</organism>
<accession>A0ABW6AKH0</accession>
<gene>
    <name evidence="1" type="ORF">ACFS25_12290</name>
</gene>
<proteinExistence type="predicted"/>
<name>A0ABW6AKH0_9BACT</name>
<dbReference type="EMBL" id="JBHUOM010000002">
    <property type="protein sequence ID" value="MFD2934564.1"/>
    <property type="molecule type" value="Genomic_DNA"/>
</dbReference>
<evidence type="ECO:0000313" key="2">
    <source>
        <dbReference type="Proteomes" id="UP001597512"/>
    </source>
</evidence>
<keyword evidence="2" id="KW-1185">Reference proteome</keyword>
<dbReference type="Proteomes" id="UP001597512">
    <property type="component" value="Unassembled WGS sequence"/>
</dbReference>
<comment type="caution">
    <text evidence="1">The sequence shown here is derived from an EMBL/GenBank/DDBJ whole genome shotgun (WGS) entry which is preliminary data.</text>
</comment>
<protein>
    <submittedName>
        <fullName evidence="1">Uncharacterized protein</fullName>
    </submittedName>
</protein>
<dbReference type="RefSeq" id="WP_381500640.1">
    <property type="nucleotide sequence ID" value="NZ_JBHUOM010000002.1"/>
</dbReference>
<evidence type="ECO:0000313" key="1">
    <source>
        <dbReference type="EMBL" id="MFD2934564.1"/>
    </source>
</evidence>
<reference evidence="2" key="1">
    <citation type="journal article" date="2019" name="Int. J. Syst. Evol. Microbiol.">
        <title>The Global Catalogue of Microorganisms (GCM) 10K type strain sequencing project: providing services to taxonomists for standard genome sequencing and annotation.</title>
        <authorList>
            <consortium name="The Broad Institute Genomics Platform"/>
            <consortium name="The Broad Institute Genome Sequencing Center for Infectious Disease"/>
            <person name="Wu L."/>
            <person name="Ma J."/>
        </authorList>
    </citation>
    <scope>NUCLEOTIDE SEQUENCE [LARGE SCALE GENOMIC DNA]</scope>
    <source>
        <strain evidence="2">KCTC 52490</strain>
    </source>
</reference>
<sequence>MIRYLIPDAVYYSLNDVTNWLLHEGVLTKDQSSSFNFRCRAYVAKKLAIAYQEQYVDEYVEPIILPLNDYFIHWIVWANLLMLLPTEAGKHPKVDFINLLLDDVEMISVQTERQNGIELVCLNDKLKLDMCK</sequence>